<evidence type="ECO:0000313" key="9">
    <source>
        <dbReference type="EMBL" id="KJB22874.1"/>
    </source>
</evidence>
<dbReference type="FunFam" id="3.30.730.10:FF:000001">
    <property type="entry name" value="Ethylene-responsive transcription factor 2"/>
    <property type="match status" value="1"/>
</dbReference>
<dbReference type="GO" id="GO:0009873">
    <property type="term" value="P:ethylene-activated signaling pathway"/>
    <property type="evidence" value="ECO:0007669"/>
    <property type="project" value="InterPro"/>
</dbReference>
<evidence type="ECO:0000256" key="6">
    <source>
        <dbReference type="ARBA" id="ARBA00024343"/>
    </source>
</evidence>
<dbReference type="AlphaFoldDB" id="A0A0D2QT87"/>
<dbReference type="Gene3D" id="3.30.730.10">
    <property type="entry name" value="AP2/ERF domain"/>
    <property type="match status" value="1"/>
</dbReference>
<dbReference type="PRINTS" id="PR00367">
    <property type="entry name" value="ETHRSPELEMNT"/>
</dbReference>
<dbReference type="InterPro" id="IPR044808">
    <property type="entry name" value="ERF_plant"/>
</dbReference>
<keyword evidence="4" id="KW-0804">Transcription</keyword>
<dbReference type="OrthoDB" id="552345at2759"/>
<dbReference type="InterPro" id="IPR001471">
    <property type="entry name" value="AP2/ERF_dom"/>
</dbReference>
<feature type="compositionally biased region" description="Low complexity" evidence="7">
    <location>
        <begin position="179"/>
        <end position="192"/>
    </location>
</feature>
<dbReference type="EMBL" id="CM001743">
    <property type="protein sequence ID" value="KJB22874.1"/>
    <property type="molecule type" value="Genomic_DNA"/>
</dbReference>
<dbReference type="KEGG" id="gra:105790624"/>
<dbReference type="SMART" id="SM00380">
    <property type="entry name" value="AP2"/>
    <property type="match status" value="1"/>
</dbReference>
<keyword evidence="2" id="KW-0805">Transcription regulation</keyword>
<dbReference type="PANTHER" id="PTHR31190:SF486">
    <property type="entry name" value="ETHYLENE-RESPONSIVE TRANSCRIPTION FACTOR 2-LIKE"/>
    <property type="match status" value="1"/>
</dbReference>
<evidence type="ECO:0000256" key="4">
    <source>
        <dbReference type="ARBA" id="ARBA00023163"/>
    </source>
</evidence>
<dbReference type="Pfam" id="PF00847">
    <property type="entry name" value="AP2"/>
    <property type="match status" value="1"/>
</dbReference>
<feature type="region of interest" description="Disordered" evidence="7">
    <location>
        <begin position="167"/>
        <end position="209"/>
    </location>
</feature>
<dbReference type="GO" id="GO:0005634">
    <property type="term" value="C:nucleus"/>
    <property type="evidence" value="ECO:0007669"/>
    <property type="project" value="UniProtKB-SubCell"/>
</dbReference>
<proteinExistence type="inferred from homology"/>
<evidence type="ECO:0000256" key="7">
    <source>
        <dbReference type="SAM" id="MobiDB-lite"/>
    </source>
</evidence>
<protein>
    <recommendedName>
        <fullName evidence="8">AP2/ERF domain-containing protein</fullName>
    </recommendedName>
</protein>
<dbReference type="eggNOG" id="ENOG502SNVR">
    <property type="taxonomic scope" value="Eukaryota"/>
</dbReference>
<dbReference type="InterPro" id="IPR016177">
    <property type="entry name" value="DNA-bd_dom_sf"/>
</dbReference>
<evidence type="ECO:0000259" key="8">
    <source>
        <dbReference type="PROSITE" id="PS51032"/>
    </source>
</evidence>
<reference evidence="9 10" key="1">
    <citation type="journal article" date="2012" name="Nature">
        <title>Repeated polyploidization of Gossypium genomes and the evolution of spinnable cotton fibres.</title>
        <authorList>
            <person name="Paterson A.H."/>
            <person name="Wendel J.F."/>
            <person name="Gundlach H."/>
            <person name="Guo H."/>
            <person name="Jenkins J."/>
            <person name="Jin D."/>
            <person name="Llewellyn D."/>
            <person name="Showmaker K.C."/>
            <person name="Shu S."/>
            <person name="Udall J."/>
            <person name="Yoo M.J."/>
            <person name="Byers R."/>
            <person name="Chen W."/>
            <person name="Doron-Faigenboim A."/>
            <person name="Duke M.V."/>
            <person name="Gong L."/>
            <person name="Grimwood J."/>
            <person name="Grover C."/>
            <person name="Grupp K."/>
            <person name="Hu G."/>
            <person name="Lee T.H."/>
            <person name="Li J."/>
            <person name="Lin L."/>
            <person name="Liu T."/>
            <person name="Marler B.S."/>
            <person name="Page J.T."/>
            <person name="Roberts A.W."/>
            <person name="Romanel E."/>
            <person name="Sanders W.S."/>
            <person name="Szadkowski E."/>
            <person name="Tan X."/>
            <person name="Tang H."/>
            <person name="Xu C."/>
            <person name="Wang J."/>
            <person name="Wang Z."/>
            <person name="Zhang D."/>
            <person name="Zhang L."/>
            <person name="Ashrafi H."/>
            <person name="Bedon F."/>
            <person name="Bowers J.E."/>
            <person name="Brubaker C.L."/>
            <person name="Chee P.W."/>
            <person name="Das S."/>
            <person name="Gingle A.R."/>
            <person name="Haigler C.H."/>
            <person name="Harker D."/>
            <person name="Hoffmann L.V."/>
            <person name="Hovav R."/>
            <person name="Jones D.C."/>
            <person name="Lemke C."/>
            <person name="Mansoor S."/>
            <person name="ur Rahman M."/>
            <person name="Rainville L.N."/>
            <person name="Rambani A."/>
            <person name="Reddy U.K."/>
            <person name="Rong J.K."/>
            <person name="Saranga Y."/>
            <person name="Scheffler B.E."/>
            <person name="Scheffler J.A."/>
            <person name="Stelly D.M."/>
            <person name="Triplett B.A."/>
            <person name="Van Deynze A."/>
            <person name="Vaslin M.F."/>
            <person name="Waghmare V.N."/>
            <person name="Walford S.A."/>
            <person name="Wright R.J."/>
            <person name="Zaki E.A."/>
            <person name="Zhang T."/>
            <person name="Dennis E.S."/>
            <person name="Mayer K.F."/>
            <person name="Peterson D.G."/>
            <person name="Rokhsar D.S."/>
            <person name="Wang X."/>
            <person name="Schmutz J."/>
        </authorList>
    </citation>
    <scope>NUCLEOTIDE SEQUENCE [LARGE SCALE GENOMIC DNA]</scope>
</reference>
<dbReference type="CDD" id="cd00018">
    <property type="entry name" value="AP2"/>
    <property type="match status" value="1"/>
</dbReference>
<evidence type="ECO:0000256" key="3">
    <source>
        <dbReference type="ARBA" id="ARBA00023125"/>
    </source>
</evidence>
<dbReference type="Proteomes" id="UP000032304">
    <property type="component" value="Chromosome 4"/>
</dbReference>
<sequence>MYCDSASDFDLSLLDSIRQYLLEDDCDTIPGQVVENLPKTELHEDAINVDQWINFDQSFDAAEETVAVNNASFPSFEVNFQMETTAAVPKSHAPPKEVNYRGVRRRPWGTYAAEIRDPKRNGARIWLGTYETPEGAALAYDRAAFNMRGAKAKLNFPHLIGSNQVEPVRVSSNKRRSPKPSSSCSSAQSPSSTWDDGTPKSKQMRSEKYSSVKTEFEVDMYQLIPTEFCQTINC</sequence>
<dbReference type="Gramene" id="KJB22874">
    <property type="protein sequence ID" value="KJB22874"/>
    <property type="gene ID" value="B456_004G070800"/>
</dbReference>
<dbReference type="PROSITE" id="PS51032">
    <property type="entry name" value="AP2_ERF"/>
    <property type="match status" value="1"/>
</dbReference>
<keyword evidence="5" id="KW-0539">Nucleus</keyword>
<dbReference type="PANTHER" id="PTHR31190">
    <property type="entry name" value="DNA-BINDING DOMAIN"/>
    <property type="match status" value="1"/>
</dbReference>
<evidence type="ECO:0000256" key="2">
    <source>
        <dbReference type="ARBA" id="ARBA00023015"/>
    </source>
</evidence>
<feature type="domain" description="AP2/ERF" evidence="8">
    <location>
        <begin position="99"/>
        <end position="157"/>
    </location>
</feature>
<evidence type="ECO:0000313" key="10">
    <source>
        <dbReference type="Proteomes" id="UP000032304"/>
    </source>
</evidence>
<gene>
    <name evidence="9" type="ORF">B456_004G070800</name>
</gene>
<keyword evidence="3" id="KW-0238">DNA-binding</keyword>
<dbReference type="GO" id="GO:0003677">
    <property type="term" value="F:DNA binding"/>
    <property type="evidence" value="ECO:0007669"/>
    <property type="project" value="UniProtKB-KW"/>
</dbReference>
<keyword evidence="10" id="KW-1185">Reference proteome</keyword>
<name>A0A0D2QT87_GOSRA</name>
<organism evidence="9 10">
    <name type="scientific">Gossypium raimondii</name>
    <name type="common">Peruvian cotton</name>
    <name type="synonym">Gossypium klotzschianum subsp. raimondii</name>
    <dbReference type="NCBI Taxonomy" id="29730"/>
    <lineage>
        <taxon>Eukaryota</taxon>
        <taxon>Viridiplantae</taxon>
        <taxon>Streptophyta</taxon>
        <taxon>Embryophyta</taxon>
        <taxon>Tracheophyta</taxon>
        <taxon>Spermatophyta</taxon>
        <taxon>Magnoliopsida</taxon>
        <taxon>eudicotyledons</taxon>
        <taxon>Gunneridae</taxon>
        <taxon>Pentapetalae</taxon>
        <taxon>rosids</taxon>
        <taxon>malvids</taxon>
        <taxon>Malvales</taxon>
        <taxon>Malvaceae</taxon>
        <taxon>Malvoideae</taxon>
        <taxon>Gossypium</taxon>
    </lineage>
</organism>
<dbReference type="InterPro" id="IPR036955">
    <property type="entry name" value="AP2/ERF_dom_sf"/>
</dbReference>
<evidence type="ECO:0000256" key="1">
    <source>
        <dbReference type="ARBA" id="ARBA00004123"/>
    </source>
</evidence>
<evidence type="ECO:0000256" key="5">
    <source>
        <dbReference type="ARBA" id="ARBA00023242"/>
    </source>
</evidence>
<comment type="similarity">
    <text evidence="6">Belongs to the AP2/ERF transcription factor family. ERF subfamily.</text>
</comment>
<dbReference type="GO" id="GO:0003700">
    <property type="term" value="F:DNA-binding transcription factor activity"/>
    <property type="evidence" value="ECO:0007669"/>
    <property type="project" value="InterPro"/>
</dbReference>
<dbReference type="OMA" id="CDTIPGQ"/>
<dbReference type="SUPFAM" id="SSF54171">
    <property type="entry name" value="DNA-binding domain"/>
    <property type="match status" value="1"/>
</dbReference>
<comment type="subcellular location">
    <subcellularLocation>
        <location evidence="1">Nucleus</location>
    </subcellularLocation>
</comment>
<accession>A0A0D2QT87</accession>
<dbReference type="STRING" id="29730.A0A0D2QT87"/>